<dbReference type="AlphaFoldDB" id="A0A1Y2LW04"/>
<dbReference type="Pfam" id="PF00240">
    <property type="entry name" value="ubiquitin"/>
    <property type="match status" value="1"/>
</dbReference>
<evidence type="ECO:0000259" key="2">
    <source>
        <dbReference type="PROSITE" id="PS50053"/>
    </source>
</evidence>
<dbReference type="PROSITE" id="PS50053">
    <property type="entry name" value="UBIQUITIN_2"/>
    <property type="match status" value="1"/>
</dbReference>
<dbReference type="OMA" id="VIKCRIE"/>
<name>A0A1Y2LW04_EPING</name>
<feature type="domain" description="Ubiquitin-like" evidence="2">
    <location>
        <begin position="244"/>
        <end position="320"/>
    </location>
</feature>
<dbReference type="PANTHER" id="PTHR10666">
    <property type="entry name" value="UBIQUITIN"/>
    <property type="match status" value="1"/>
</dbReference>
<dbReference type="InterPro" id="IPR029071">
    <property type="entry name" value="Ubiquitin-like_domsf"/>
</dbReference>
<sequence>MADPMSVELKRYKILINNDLRVSFRRAVRVPDNQHIADLPPNLGAFPLQQVDDFASTMGAEMTAKGGAFFPMYRSEAMWIDFACNGSQSYMVKVYIGGVNAISGEPAKDADTSARRQAKVAELQDDGSDESNEKLAAALQDYMIVPGQKWLDGVAVAPGKVKQFVAMPFNSGHSIESQLIGKDTSGDIQFEVTPYRSKLPSAASRPPTSAPKPPTSEPKPPTYVPETFTHRPFAVSHFDLYVKTVLYLKTLTGKVVELLHCDPTDTIDDIKWRMQDKEGIPPDQQGLIFDGKILEDSKTVGDYIIQHKSTLYLVLRLRRGGLPPEQPMSVATGGAIEYSITPDNHGEDWLPFRTTVLNVQILNAAFYQAVTGEEPQTRPMTAADYAELDLPFFKLYKEPSNFHGAFDAVKSIAKLEGRQEQDVQPRTIAINAPGIGLVNPMGPAPPFRTLADMKAQLYTKKTGSDRASIYQVRTSTLAQRKKGEN</sequence>
<dbReference type="InterPro" id="IPR000626">
    <property type="entry name" value="Ubiquitin-like_dom"/>
</dbReference>
<dbReference type="InterPro" id="IPR019956">
    <property type="entry name" value="Ubiquitin_dom"/>
</dbReference>
<evidence type="ECO:0000313" key="3">
    <source>
        <dbReference type="EMBL" id="OSS48084.1"/>
    </source>
</evidence>
<keyword evidence="4" id="KW-1185">Reference proteome</keyword>
<dbReference type="EMBL" id="KZ107847">
    <property type="protein sequence ID" value="OSS48084.1"/>
    <property type="molecule type" value="Genomic_DNA"/>
</dbReference>
<dbReference type="InterPro" id="IPR050158">
    <property type="entry name" value="Ubiquitin_ubiquitin-like"/>
</dbReference>
<reference evidence="3 4" key="1">
    <citation type="journal article" date="2017" name="Genome Announc.">
        <title>Genome sequence of the saprophytic ascomycete Epicoccum nigrum ICMP 19927 strain isolated from New Zealand.</title>
        <authorList>
            <person name="Fokin M."/>
            <person name="Fleetwood D."/>
            <person name="Weir B.S."/>
            <person name="Villas-Boas S.G."/>
        </authorList>
    </citation>
    <scope>NUCLEOTIDE SEQUENCE [LARGE SCALE GENOMIC DNA]</scope>
    <source>
        <strain evidence="3 4">ICMP 19927</strain>
    </source>
</reference>
<dbReference type="SMART" id="SM00213">
    <property type="entry name" value="UBQ"/>
    <property type="match status" value="1"/>
</dbReference>
<dbReference type="SUPFAM" id="SSF54236">
    <property type="entry name" value="Ubiquitin-like"/>
    <property type="match status" value="1"/>
</dbReference>
<accession>A0A1Y2LW04</accession>
<dbReference type="PRINTS" id="PR00348">
    <property type="entry name" value="UBIQUITIN"/>
</dbReference>
<proteinExistence type="predicted"/>
<gene>
    <name evidence="3" type="ORF">B5807_06610</name>
</gene>
<evidence type="ECO:0000313" key="4">
    <source>
        <dbReference type="Proteomes" id="UP000193240"/>
    </source>
</evidence>
<protein>
    <recommendedName>
        <fullName evidence="2">Ubiquitin-like domain-containing protein</fullName>
    </recommendedName>
</protein>
<dbReference type="Proteomes" id="UP000193240">
    <property type="component" value="Unassembled WGS sequence"/>
</dbReference>
<dbReference type="Gene3D" id="3.10.20.90">
    <property type="entry name" value="Phosphatidylinositol 3-kinase Catalytic Subunit, Chain A, domain 1"/>
    <property type="match status" value="1"/>
</dbReference>
<organism evidence="3 4">
    <name type="scientific">Epicoccum nigrum</name>
    <name type="common">Soil fungus</name>
    <name type="synonym">Epicoccum purpurascens</name>
    <dbReference type="NCBI Taxonomy" id="105696"/>
    <lineage>
        <taxon>Eukaryota</taxon>
        <taxon>Fungi</taxon>
        <taxon>Dikarya</taxon>
        <taxon>Ascomycota</taxon>
        <taxon>Pezizomycotina</taxon>
        <taxon>Dothideomycetes</taxon>
        <taxon>Pleosporomycetidae</taxon>
        <taxon>Pleosporales</taxon>
        <taxon>Pleosporineae</taxon>
        <taxon>Didymellaceae</taxon>
        <taxon>Epicoccum</taxon>
    </lineage>
</organism>
<feature type="region of interest" description="Disordered" evidence="1">
    <location>
        <begin position="195"/>
        <end position="221"/>
    </location>
</feature>
<dbReference type="STRING" id="105696.A0A1Y2LW04"/>
<dbReference type="InterPro" id="IPR019954">
    <property type="entry name" value="Ubiquitin_CS"/>
</dbReference>
<feature type="compositionally biased region" description="Pro residues" evidence="1">
    <location>
        <begin position="208"/>
        <end position="221"/>
    </location>
</feature>
<dbReference type="InParanoid" id="A0A1Y2LW04"/>
<evidence type="ECO:0000256" key="1">
    <source>
        <dbReference type="SAM" id="MobiDB-lite"/>
    </source>
</evidence>
<dbReference type="PROSITE" id="PS00299">
    <property type="entry name" value="UBIQUITIN_1"/>
    <property type="match status" value="1"/>
</dbReference>